<evidence type="ECO:0000256" key="4">
    <source>
        <dbReference type="ARBA" id="ARBA00022691"/>
    </source>
</evidence>
<gene>
    <name evidence="9" type="ORF">AAA799N04_01151</name>
</gene>
<evidence type="ECO:0000256" key="3">
    <source>
        <dbReference type="ARBA" id="ARBA00022679"/>
    </source>
</evidence>
<evidence type="ECO:0000256" key="5">
    <source>
        <dbReference type="ARBA" id="ARBA00022747"/>
    </source>
</evidence>
<keyword evidence="3 9" id="KW-0808">Transferase</keyword>
<dbReference type="GO" id="GO:0032259">
    <property type="term" value="P:methylation"/>
    <property type="evidence" value="ECO:0007669"/>
    <property type="project" value="UniProtKB-KW"/>
</dbReference>
<dbReference type="EMBL" id="JOKN01000020">
    <property type="protein sequence ID" value="KEQ56384.1"/>
    <property type="molecule type" value="Genomic_DNA"/>
</dbReference>
<comment type="catalytic activity">
    <reaction evidence="6">
        <text>a 2'-deoxyadenosine in DNA + S-adenosyl-L-methionine = an N(6)-methyl-2'-deoxyadenosine in DNA + S-adenosyl-L-homocysteine + H(+)</text>
        <dbReference type="Rhea" id="RHEA:15197"/>
        <dbReference type="Rhea" id="RHEA-COMP:12418"/>
        <dbReference type="Rhea" id="RHEA-COMP:12419"/>
        <dbReference type="ChEBI" id="CHEBI:15378"/>
        <dbReference type="ChEBI" id="CHEBI:57856"/>
        <dbReference type="ChEBI" id="CHEBI:59789"/>
        <dbReference type="ChEBI" id="CHEBI:90615"/>
        <dbReference type="ChEBI" id="CHEBI:90616"/>
        <dbReference type="EC" id="2.1.1.72"/>
    </reaction>
</comment>
<accession>A0A081RMG1</accession>
<dbReference type="GO" id="GO:0009307">
    <property type="term" value="P:DNA restriction-modification system"/>
    <property type="evidence" value="ECO:0007669"/>
    <property type="project" value="UniProtKB-KW"/>
</dbReference>
<dbReference type="Gene3D" id="3.40.50.150">
    <property type="entry name" value="Vaccinia Virus protein VP39"/>
    <property type="match status" value="1"/>
</dbReference>
<dbReference type="PATRIC" id="fig|1502293.3.peg.1068"/>
<keyword evidence="10" id="KW-1185">Reference proteome</keyword>
<dbReference type="CDD" id="cd02440">
    <property type="entry name" value="AdoMet_MTases"/>
    <property type="match status" value="1"/>
</dbReference>
<organism evidence="9 10">
    <name type="scientific">Marine Group I thaumarchaeote SCGC AAA799-N04</name>
    <dbReference type="NCBI Taxonomy" id="1502293"/>
    <lineage>
        <taxon>Archaea</taxon>
        <taxon>Nitrososphaerota</taxon>
        <taxon>Marine Group I</taxon>
    </lineage>
</organism>
<dbReference type="InterPro" id="IPR029063">
    <property type="entry name" value="SAM-dependent_MTases_sf"/>
</dbReference>
<dbReference type="PANTHER" id="PTHR42933">
    <property type="entry name" value="SLR6095 PROTEIN"/>
    <property type="match status" value="1"/>
</dbReference>
<keyword evidence="4" id="KW-0949">S-adenosyl-L-methionine</keyword>
<proteinExistence type="predicted"/>
<evidence type="ECO:0000256" key="1">
    <source>
        <dbReference type="ARBA" id="ARBA00011900"/>
    </source>
</evidence>
<feature type="domain" description="N6 adenine-specific DNA methyltransferase N-terminal" evidence="8">
    <location>
        <begin position="9"/>
        <end position="136"/>
    </location>
</feature>
<evidence type="ECO:0000313" key="10">
    <source>
        <dbReference type="Proteomes" id="UP000028059"/>
    </source>
</evidence>
<reference evidence="9 10" key="1">
    <citation type="submission" date="2014-06" db="EMBL/GenBank/DDBJ databases">
        <authorList>
            <person name="Ngugi D.K."/>
            <person name="Blom J."/>
            <person name="Alam I."/>
            <person name="Rashid M."/>
            <person name="Ba Alawi W."/>
            <person name="Zhang G."/>
            <person name="Hikmawan T."/>
            <person name="Guan Y."/>
            <person name="Antunes A."/>
            <person name="Siam R."/>
            <person name="ElDorry H."/>
            <person name="Bajic V."/>
            <person name="Stingl U."/>
        </authorList>
    </citation>
    <scope>NUCLEOTIDE SEQUENCE [LARGE SCALE GENOMIC DNA]</scope>
    <source>
        <strain evidence="9">SCGC AAA799-N04</strain>
    </source>
</reference>
<sequence>MSKLTFEELKTHLWHAADILDEKGGIDPNEYRKPILGMLFLKRLSDVFEDKATSLEKKYGKDEAWNDPDRHPFFIPEKSRWSEIENTFENIGETIDKACIEIEKANSKLKGVLTNITYNNKNDYSDDVLLSLVSHFSEKDRRLGNEDLENEDVFGQAYEYLLGQFADSAGQKAGEFFTPREIVQLLVELLEPKEGMKICDPTCGTGAVTKKLTQKVGKTGYVVGTDTSVTAIKIAKKWNENASNLLLINSDAENFSFKEKFDIITCQYALFFFPNAVKALKNMRNSLKKSGKLGISVHGHKDRVPFFGNIIDAVTEFIPDYIPPGTPSLDRFGTKKSLRDEVKKSGFSKILVKDFVFRYSPGNFDEYWKNYLKYVAKPIKKKLNQLESSQKKELKETVKENTEPFTKRNGIIEFPWEVLILTAQNN</sequence>
<dbReference type="GO" id="GO:0009007">
    <property type="term" value="F:site-specific DNA-methyltransferase (adenine-specific) activity"/>
    <property type="evidence" value="ECO:0007669"/>
    <property type="project" value="UniProtKB-EC"/>
</dbReference>
<keyword evidence="5" id="KW-0680">Restriction system</keyword>
<protein>
    <recommendedName>
        <fullName evidence="1">site-specific DNA-methyltransferase (adenine-specific)</fullName>
        <ecNumber evidence="1">2.1.1.72</ecNumber>
    </recommendedName>
</protein>
<evidence type="ECO:0000259" key="7">
    <source>
        <dbReference type="Pfam" id="PF02384"/>
    </source>
</evidence>
<dbReference type="InterPro" id="IPR051537">
    <property type="entry name" value="DNA_Adenine_Mtase"/>
</dbReference>
<dbReference type="GO" id="GO:0003677">
    <property type="term" value="F:DNA binding"/>
    <property type="evidence" value="ECO:0007669"/>
    <property type="project" value="InterPro"/>
</dbReference>
<dbReference type="GO" id="GO:0008170">
    <property type="term" value="F:N-methyltransferase activity"/>
    <property type="evidence" value="ECO:0007669"/>
    <property type="project" value="InterPro"/>
</dbReference>
<dbReference type="InterPro" id="IPR022749">
    <property type="entry name" value="D12N6_MeTrfase_N"/>
</dbReference>
<name>A0A081RMG1_9ARCH</name>
<keyword evidence="2 9" id="KW-0489">Methyltransferase</keyword>
<evidence type="ECO:0000259" key="8">
    <source>
        <dbReference type="Pfam" id="PF12161"/>
    </source>
</evidence>
<evidence type="ECO:0000313" key="9">
    <source>
        <dbReference type="EMBL" id="KEQ56384.1"/>
    </source>
</evidence>
<dbReference type="AlphaFoldDB" id="A0A081RMG1"/>
<dbReference type="InterPro" id="IPR038333">
    <property type="entry name" value="T1MK-like_N_sf"/>
</dbReference>
<dbReference type="Gene3D" id="1.20.1260.30">
    <property type="match status" value="1"/>
</dbReference>
<dbReference type="Pfam" id="PF02384">
    <property type="entry name" value="N6_Mtase"/>
    <property type="match status" value="1"/>
</dbReference>
<dbReference type="EC" id="2.1.1.72" evidence="1"/>
<comment type="caution">
    <text evidence="9">The sequence shown here is derived from an EMBL/GenBank/DDBJ whole genome shotgun (WGS) entry which is preliminary data.</text>
</comment>
<dbReference type="InterPro" id="IPR003356">
    <property type="entry name" value="DNA_methylase_A-5"/>
</dbReference>
<dbReference type="PANTHER" id="PTHR42933:SF3">
    <property type="entry name" value="TYPE I RESTRICTION ENZYME MJAVIII METHYLASE SUBUNIT"/>
    <property type="match status" value="1"/>
</dbReference>
<dbReference type="Proteomes" id="UP000028059">
    <property type="component" value="Unassembled WGS sequence"/>
</dbReference>
<dbReference type="Pfam" id="PF12161">
    <property type="entry name" value="HsdM_N"/>
    <property type="match status" value="1"/>
</dbReference>
<evidence type="ECO:0000256" key="6">
    <source>
        <dbReference type="ARBA" id="ARBA00047942"/>
    </source>
</evidence>
<dbReference type="PRINTS" id="PR00507">
    <property type="entry name" value="N12N6MTFRASE"/>
</dbReference>
<dbReference type="SUPFAM" id="SSF53335">
    <property type="entry name" value="S-adenosyl-L-methionine-dependent methyltransferases"/>
    <property type="match status" value="1"/>
</dbReference>
<feature type="domain" description="DNA methylase adenine-specific" evidence="7">
    <location>
        <begin position="150"/>
        <end position="218"/>
    </location>
</feature>
<evidence type="ECO:0000256" key="2">
    <source>
        <dbReference type="ARBA" id="ARBA00022603"/>
    </source>
</evidence>